<name>A0A084IHE1_SALHC</name>
<dbReference type="Pfam" id="PF00550">
    <property type="entry name" value="PP-binding"/>
    <property type="match status" value="1"/>
</dbReference>
<gene>
    <name evidence="2" type="ORF">C41B8_16664</name>
</gene>
<evidence type="ECO:0000313" key="3">
    <source>
        <dbReference type="Proteomes" id="UP000028302"/>
    </source>
</evidence>
<sequence length="92" mass="9898">MSVTVQEQVFAIIAEHGQIDAKTITPESTLADLGIASLEAMEIVFDIEEHFDINLPDRDPNFDTDTAQGLIDAIDQGLQQKAASSGLDARLG</sequence>
<dbReference type="SUPFAM" id="SSF47336">
    <property type="entry name" value="ACP-like"/>
    <property type="match status" value="1"/>
</dbReference>
<reference evidence="2 3" key="1">
    <citation type="submission" date="2013-03" db="EMBL/GenBank/DDBJ databases">
        <title>Salinisphaera hydrothermalis C41B8 Genome Sequencing.</title>
        <authorList>
            <person name="Li C."/>
            <person name="Lai Q."/>
            <person name="Shao Z."/>
        </authorList>
    </citation>
    <scope>NUCLEOTIDE SEQUENCE [LARGE SCALE GENOMIC DNA]</scope>
    <source>
        <strain evidence="2 3">C41B8</strain>
    </source>
</reference>
<dbReference type="InterPro" id="IPR036736">
    <property type="entry name" value="ACP-like_sf"/>
</dbReference>
<dbReference type="eggNOG" id="COG0236">
    <property type="taxonomic scope" value="Bacteria"/>
</dbReference>
<dbReference type="Gene3D" id="1.10.1200.10">
    <property type="entry name" value="ACP-like"/>
    <property type="match status" value="1"/>
</dbReference>
<dbReference type="RefSeq" id="WP_037340785.1">
    <property type="nucleotide sequence ID" value="NZ_APNK01000039.1"/>
</dbReference>
<accession>A0A084IHE1</accession>
<feature type="domain" description="Carrier" evidence="1">
    <location>
        <begin position="1"/>
        <end position="78"/>
    </location>
</feature>
<dbReference type="InterPro" id="IPR009081">
    <property type="entry name" value="PP-bd_ACP"/>
</dbReference>
<dbReference type="STRING" id="1304275.C41B8_16664"/>
<proteinExistence type="predicted"/>
<dbReference type="PROSITE" id="PS50075">
    <property type="entry name" value="CARRIER"/>
    <property type="match status" value="1"/>
</dbReference>
<dbReference type="Proteomes" id="UP000028302">
    <property type="component" value="Unassembled WGS sequence"/>
</dbReference>
<comment type="caution">
    <text evidence="2">The sequence shown here is derived from an EMBL/GenBank/DDBJ whole genome shotgun (WGS) entry which is preliminary data.</text>
</comment>
<evidence type="ECO:0000313" key="2">
    <source>
        <dbReference type="EMBL" id="KEZ76125.1"/>
    </source>
</evidence>
<keyword evidence="3" id="KW-1185">Reference proteome</keyword>
<protein>
    <submittedName>
        <fullName evidence="2">Acyl carrier protein</fullName>
    </submittedName>
</protein>
<organism evidence="2 3">
    <name type="scientific">Salinisphaera hydrothermalis (strain C41B8)</name>
    <dbReference type="NCBI Taxonomy" id="1304275"/>
    <lineage>
        <taxon>Bacteria</taxon>
        <taxon>Pseudomonadati</taxon>
        <taxon>Pseudomonadota</taxon>
        <taxon>Gammaproteobacteria</taxon>
        <taxon>Salinisphaerales</taxon>
        <taxon>Salinisphaeraceae</taxon>
        <taxon>Salinisphaera</taxon>
    </lineage>
</organism>
<dbReference type="OrthoDB" id="7063706at2"/>
<evidence type="ECO:0000259" key="1">
    <source>
        <dbReference type="PROSITE" id="PS50075"/>
    </source>
</evidence>
<dbReference type="EMBL" id="APNK01000039">
    <property type="protein sequence ID" value="KEZ76125.1"/>
    <property type="molecule type" value="Genomic_DNA"/>
</dbReference>
<dbReference type="AlphaFoldDB" id="A0A084IHE1"/>